<dbReference type="RefSeq" id="WP_109840640.1">
    <property type="nucleotide sequence ID" value="NZ_LT669839.1"/>
</dbReference>
<dbReference type="InterPro" id="IPR036374">
    <property type="entry name" value="OxRdtase_Mopterin-bd_sf"/>
</dbReference>
<protein>
    <recommendedName>
        <fullName evidence="1">SLH domain-containing protein</fullName>
    </recommendedName>
</protein>
<dbReference type="PANTHER" id="PTHR43308">
    <property type="entry name" value="OUTER MEMBRANE PROTEIN ALPHA-RELATED"/>
    <property type="match status" value="1"/>
</dbReference>
<dbReference type="PROSITE" id="PS51272">
    <property type="entry name" value="SLH"/>
    <property type="match status" value="3"/>
</dbReference>
<dbReference type="InterPro" id="IPR051465">
    <property type="entry name" value="Cell_Envelope_Struct_Comp"/>
</dbReference>
<dbReference type="InterPro" id="IPR001119">
    <property type="entry name" value="SLH_dom"/>
</dbReference>
<dbReference type="AlphaFoldDB" id="A0A1M4PPS4"/>
<dbReference type="PANTHER" id="PTHR43308:SF5">
    <property type="entry name" value="S-LAYER PROTEIN _ PEPTIDOGLYCAN ENDO-BETA-N-ACETYLGLUCOSAMINIDASE"/>
    <property type="match status" value="1"/>
</dbReference>
<dbReference type="EMBL" id="LT669839">
    <property type="protein sequence ID" value="SHD77478.1"/>
    <property type="molecule type" value="Genomic_DNA"/>
</dbReference>
<dbReference type="OrthoDB" id="174569at2"/>
<proteinExistence type="predicted"/>
<reference evidence="2 3" key="1">
    <citation type="submission" date="2016-11" db="EMBL/GenBank/DDBJ databases">
        <authorList>
            <person name="Manzoor S."/>
        </authorList>
    </citation>
    <scope>NUCLEOTIDE SEQUENCE [LARGE SCALE GENOMIC DNA]</scope>
    <source>
        <strain evidence="2">Clostridium ultunense strain Esp</strain>
    </source>
</reference>
<feature type="domain" description="SLH" evidence="1">
    <location>
        <begin position="325"/>
        <end position="381"/>
    </location>
</feature>
<dbReference type="Pfam" id="PF00174">
    <property type="entry name" value="Oxidored_molyb"/>
    <property type="match status" value="1"/>
</dbReference>
<dbReference type="Gene3D" id="3.90.420.10">
    <property type="entry name" value="Oxidoreductase, molybdopterin-binding domain"/>
    <property type="match status" value="1"/>
</dbReference>
<sequence>MFIKKTKLVTFVLLVVLVLSQTVVLAEGVESFAVEIVGSGVEKEIKLTLDNLKSMPEEAQINEEYIYNSKTREKSAMVKGVSLAYLLKEKAGVTAENAEVIFEASDGYEIDPQTLEDIFNEDLKYVLAYEINGESIDNDDNPDNEEIVVYRKQKEPGEFSTVFKMVVKITVGEAVESTEKAKPVEEKPKVEEKEIVFTDITEKYAYAAKAIEELAKKGIIDGVGNGLYAPEREFTRAQFCKIMVEALGYKQVEYTGGFTDVKAGDWFAPYVQTAVESGLFEGYDNGTFKPNKPIVRQEMAAVVGRGAVLAEVVEQARMDKFVMEKSNYKDKDLVPEWAAHQVAWLEDQDVFSNVAVEKFEPTKVVNRAEAALIVYNTLFRK</sequence>
<keyword evidence="3" id="KW-1185">Reference proteome</keyword>
<evidence type="ECO:0000313" key="2">
    <source>
        <dbReference type="EMBL" id="SHD77478.1"/>
    </source>
</evidence>
<dbReference type="SUPFAM" id="SSF56524">
    <property type="entry name" value="Oxidoreductase molybdopterin-binding domain"/>
    <property type="match status" value="1"/>
</dbReference>
<feature type="domain" description="SLH" evidence="1">
    <location>
        <begin position="194"/>
        <end position="253"/>
    </location>
</feature>
<gene>
    <name evidence="2" type="ORF">CUESP1_2122</name>
</gene>
<evidence type="ECO:0000259" key="1">
    <source>
        <dbReference type="PROSITE" id="PS51272"/>
    </source>
</evidence>
<feature type="domain" description="SLH" evidence="1">
    <location>
        <begin position="254"/>
        <end position="317"/>
    </location>
</feature>
<accession>A0A1M4PPS4</accession>
<evidence type="ECO:0000313" key="3">
    <source>
        <dbReference type="Proteomes" id="UP000245423"/>
    </source>
</evidence>
<dbReference type="InterPro" id="IPR000572">
    <property type="entry name" value="OxRdtase_Mopterin-bd_dom"/>
</dbReference>
<dbReference type="Pfam" id="PF00395">
    <property type="entry name" value="SLH"/>
    <property type="match status" value="2"/>
</dbReference>
<dbReference type="Proteomes" id="UP000245423">
    <property type="component" value="Chromosome 1"/>
</dbReference>
<name>A0A1M4PPS4_9FIRM</name>
<organism evidence="2 3">
    <name type="scientific">[Clostridium] ultunense Esp</name>
    <dbReference type="NCBI Taxonomy" id="1288971"/>
    <lineage>
        <taxon>Bacteria</taxon>
        <taxon>Bacillati</taxon>
        <taxon>Bacillota</taxon>
        <taxon>Tissierellia</taxon>
        <taxon>Tissierellales</taxon>
        <taxon>Tepidimicrobiaceae</taxon>
        <taxon>Schnuerera</taxon>
    </lineage>
</organism>